<protein>
    <submittedName>
        <fullName evidence="2">Uncharacterized protein</fullName>
    </submittedName>
</protein>
<comment type="caution">
    <text evidence="2">The sequence shown here is derived from an EMBL/GenBank/DDBJ whole genome shotgun (WGS) entry which is preliminary data.</text>
</comment>
<evidence type="ECO:0000313" key="3">
    <source>
        <dbReference type="Proteomes" id="UP000823749"/>
    </source>
</evidence>
<reference evidence="2" key="1">
    <citation type="submission" date="2020-08" db="EMBL/GenBank/DDBJ databases">
        <title>Plant Genome Project.</title>
        <authorList>
            <person name="Zhang R.-G."/>
        </authorList>
    </citation>
    <scope>NUCLEOTIDE SEQUENCE</scope>
    <source>
        <strain evidence="2">WSP0</strain>
        <tissue evidence="2">Leaf</tissue>
    </source>
</reference>
<dbReference type="EMBL" id="JACTNZ010000012">
    <property type="protein sequence ID" value="KAG5520468.1"/>
    <property type="molecule type" value="Genomic_DNA"/>
</dbReference>
<feature type="region of interest" description="Disordered" evidence="1">
    <location>
        <begin position="72"/>
        <end position="97"/>
    </location>
</feature>
<name>A0AAV6HYS2_9ERIC</name>
<gene>
    <name evidence="2" type="ORF">RHGRI_033151</name>
</gene>
<accession>A0AAV6HYS2</accession>
<dbReference type="AlphaFoldDB" id="A0AAV6HYS2"/>
<organism evidence="2 3">
    <name type="scientific">Rhododendron griersonianum</name>
    <dbReference type="NCBI Taxonomy" id="479676"/>
    <lineage>
        <taxon>Eukaryota</taxon>
        <taxon>Viridiplantae</taxon>
        <taxon>Streptophyta</taxon>
        <taxon>Embryophyta</taxon>
        <taxon>Tracheophyta</taxon>
        <taxon>Spermatophyta</taxon>
        <taxon>Magnoliopsida</taxon>
        <taxon>eudicotyledons</taxon>
        <taxon>Gunneridae</taxon>
        <taxon>Pentapetalae</taxon>
        <taxon>asterids</taxon>
        <taxon>Ericales</taxon>
        <taxon>Ericaceae</taxon>
        <taxon>Ericoideae</taxon>
        <taxon>Rhodoreae</taxon>
        <taxon>Rhododendron</taxon>
    </lineage>
</organism>
<evidence type="ECO:0000256" key="1">
    <source>
        <dbReference type="SAM" id="MobiDB-lite"/>
    </source>
</evidence>
<keyword evidence="3" id="KW-1185">Reference proteome</keyword>
<feature type="compositionally biased region" description="Basic and acidic residues" evidence="1">
    <location>
        <begin position="72"/>
        <end position="87"/>
    </location>
</feature>
<sequence>MILCFLFLSTVLRDLILSREVMRYGRGYLYLVFVIDEMCAAFMNLPIHDHWKIGAGLAAYAFTVVVAVGELDKSSRGGGTKREEEKNRGKRGWGAAG</sequence>
<dbReference type="Proteomes" id="UP000823749">
    <property type="component" value="Chromosome 12"/>
</dbReference>
<evidence type="ECO:0000313" key="2">
    <source>
        <dbReference type="EMBL" id="KAG5520468.1"/>
    </source>
</evidence>
<proteinExistence type="predicted"/>